<protein>
    <submittedName>
        <fullName evidence="1">Uncharacterized protein</fullName>
    </submittedName>
</protein>
<dbReference type="AlphaFoldDB" id="A0A2D2DHV8"/>
<proteinExistence type="predicted"/>
<gene>
    <name evidence="1" type="ORF">CR152_08520</name>
</gene>
<accession>A0A2D2DHV8</accession>
<evidence type="ECO:0000313" key="2">
    <source>
        <dbReference type="Proteomes" id="UP000229897"/>
    </source>
</evidence>
<reference evidence="1" key="1">
    <citation type="submission" date="2017-10" db="EMBL/GenBank/DDBJ databases">
        <title>Massilia psychrophilum sp. nov., a novel purple-pigmented bacterium isolated from Tianshan glacier, Xinjiang Municipality, China.</title>
        <authorList>
            <person name="Wang H."/>
        </authorList>
    </citation>
    <scope>NUCLEOTIDE SEQUENCE [LARGE SCALE GENOMIC DNA]</scope>
    <source>
        <strain evidence="1">B2</strain>
    </source>
</reference>
<dbReference type="Proteomes" id="UP000229897">
    <property type="component" value="Chromosome"/>
</dbReference>
<organism evidence="1 2">
    <name type="scientific">Massilia violaceinigra</name>
    <dbReference type="NCBI Taxonomy" id="2045208"/>
    <lineage>
        <taxon>Bacteria</taxon>
        <taxon>Pseudomonadati</taxon>
        <taxon>Pseudomonadota</taxon>
        <taxon>Betaproteobacteria</taxon>
        <taxon>Burkholderiales</taxon>
        <taxon>Oxalobacteraceae</taxon>
        <taxon>Telluria group</taxon>
        <taxon>Massilia</taxon>
    </lineage>
</organism>
<dbReference type="OrthoDB" id="8758530at2"/>
<dbReference type="KEGG" id="mass:CR152_08520"/>
<name>A0A2D2DHV8_9BURK</name>
<dbReference type="EMBL" id="CP024608">
    <property type="protein sequence ID" value="ATQ74557.1"/>
    <property type="molecule type" value="Genomic_DNA"/>
</dbReference>
<keyword evidence="2" id="KW-1185">Reference proteome</keyword>
<evidence type="ECO:0000313" key="1">
    <source>
        <dbReference type="EMBL" id="ATQ74557.1"/>
    </source>
</evidence>
<sequence length="88" mass="9890">MSSATYTQPTNQSFRHYLTDVSNAARAFAAALFAAQERQFIAQEVAVKPTQNDRARMRSHRKLIVMANAYQHMHPSLAAELRNLASRG</sequence>
<dbReference type="RefSeq" id="WP_099874534.1">
    <property type="nucleotide sequence ID" value="NZ_CP024608.1"/>
</dbReference>